<gene>
    <name evidence="13" type="primary">comC</name>
    <name evidence="13" type="ORF">BBEV_0986</name>
</gene>
<dbReference type="InterPro" id="IPR014032">
    <property type="entry name" value="Peptidase_A24A_bac"/>
</dbReference>
<protein>
    <recommendedName>
        <fullName evidence="9">Prepilin leader peptidase/N-methyltransferase</fullName>
        <ecNumber evidence="9">2.1.1.-</ecNumber>
        <ecNumber evidence="9">3.4.23.43</ecNumber>
    </recommendedName>
</protein>
<keyword evidence="9 13" id="KW-0808">Transferase</keyword>
<feature type="transmembrane region" description="Helical" evidence="10">
    <location>
        <begin position="151"/>
        <end position="171"/>
    </location>
</feature>
<feature type="transmembrane region" description="Helical" evidence="10">
    <location>
        <begin position="130"/>
        <end position="145"/>
    </location>
</feature>
<dbReference type="PANTHER" id="PTHR30487:SF0">
    <property type="entry name" value="PREPILIN LEADER PEPTIDASE_N-METHYLTRANSFERASE-RELATED"/>
    <property type="match status" value="1"/>
</dbReference>
<dbReference type="AlphaFoldDB" id="A0A1D7QTQ1"/>
<dbReference type="KEGG" id="bbev:BBEV_0986"/>
<evidence type="ECO:0000256" key="8">
    <source>
        <dbReference type="RuleBase" id="RU003793"/>
    </source>
</evidence>
<dbReference type="PANTHER" id="PTHR30487">
    <property type="entry name" value="TYPE 4 PREPILIN-LIKE PROTEINS LEADER PEPTIDE-PROCESSING ENZYME"/>
    <property type="match status" value="1"/>
</dbReference>
<keyword evidence="14" id="KW-1185">Reference proteome</keyword>
<comment type="function">
    <text evidence="9">Plays an essential role in type IV pili and type II pseudopili formation by proteolytically removing the leader sequence from substrate proteins and subsequently monomethylating the alpha-amino group of the newly exposed N-terminal phenylalanine.</text>
</comment>
<keyword evidence="9 13" id="KW-0378">Hydrolase</keyword>
<evidence type="ECO:0000313" key="13">
    <source>
        <dbReference type="EMBL" id="AOM82355.1"/>
    </source>
</evidence>
<feature type="domain" description="Prepilin type IV endopeptidase peptidase" evidence="11">
    <location>
        <begin position="107"/>
        <end position="212"/>
    </location>
</feature>
<feature type="transmembrane region" description="Helical" evidence="10">
    <location>
        <begin position="231"/>
        <end position="250"/>
    </location>
</feature>
<dbReference type="GO" id="GO:0005886">
    <property type="term" value="C:plasma membrane"/>
    <property type="evidence" value="ECO:0007669"/>
    <property type="project" value="UniProtKB-SubCell"/>
</dbReference>
<dbReference type="STRING" id="632773.BBEV_0986"/>
<dbReference type="InterPro" id="IPR000045">
    <property type="entry name" value="Prepilin_IV_endopep_pep"/>
</dbReference>
<dbReference type="InterPro" id="IPR010627">
    <property type="entry name" value="Prepilin_pept_A24_N"/>
</dbReference>
<feature type="transmembrane region" description="Helical" evidence="10">
    <location>
        <begin position="88"/>
        <end position="118"/>
    </location>
</feature>
<comment type="similarity">
    <text evidence="2 8">Belongs to the peptidase A24 family.</text>
</comment>
<evidence type="ECO:0000313" key="14">
    <source>
        <dbReference type="Proteomes" id="UP000094463"/>
    </source>
</evidence>
<feature type="domain" description="Prepilin peptidase A24 N-terminal" evidence="12">
    <location>
        <begin position="15"/>
        <end position="96"/>
    </location>
</feature>
<evidence type="ECO:0000259" key="11">
    <source>
        <dbReference type="Pfam" id="PF01478"/>
    </source>
</evidence>
<keyword evidence="4" id="KW-0997">Cell inner membrane</keyword>
<dbReference type="GO" id="GO:0004190">
    <property type="term" value="F:aspartic-type endopeptidase activity"/>
    <property type="evidence" value="ECO:0007669"/>
    <property type="project" value="UniProtKB-EC"/>
</dbReference>
<evidence type="ECO:0000256" key="9">
    <source>
        <dbReference type="RuleBase" id="RU003794"/>
    </source>
</evidence>
<evidence type="ECO:0000256" key="7">
    <source>
        <dbReference type="ARBA" id="ARBA00023136"/>
    </source>
</evidence>
<proteinExistence type="inferred from homology"/>
<feature type="transmembrane region" description="Helical" evidence="10">
    <location>
        <begin position="183"/>
        <end position="211"/>
    </location>
</feature>
<comment type="subcellular location">
    <subcellularLocation>
        <location evidence="1">Cell inner membrane</location>
        <topology evidence="1">Multi-pass membrane protein</topology>
    </subcellularLocation>
    <subcellularLocation>
        <location evidence="9">Cell membrane</location>
        <topology evidence="9">Multi-pass membrane protein</topology>
    </subcellularLocation>
</comment>
<dbReference type="EC" id="2.1.1.-" evidence="9"/>
<keyword evidence="5 9" id="KW-0812">Transmembrane</keyword>
<dbReference type="GO" id="GO:0032259">
    <property type="term" value="P:methylation"/>
    <property type="evidence" value="ECO:0007669"/>
    <property type="project" value="UniProtKB-KW"/>
</dbReference>
<name>A0A1D7QTQ1_9BACI</name>
<dbReference type="EC" id="3.4.23.43" evidence="9"/>
<dbReference type="GO" id="GO:0008168">
    <property type="term" value="F:methyltransferase activity"/>
    <property type="evidence" value="ECO:0007669"/>
    <property type="project" value="UniProtKB-KW"/>
</dbReference>
<dbReference type="Proteomes" id="UP000094463">
    <property type="component" value="Chromosome"/>
</dbReference>
<comment type="catalytic activity">
    <reaction evidence="9">
        <text>Typically cleaves a -Gly-|-Phe- bond to release an N-terminal, basic peptide of 5-8 residues from type IV prepilin, and then N-methylates the new N-terminal amino group, the methyl donor being S-adenosyl-L-methionine.</text>
        <dbReference type="EC" id="3.4.23.43"/>
    </reaction>
</comment>
<keyword evidence="7 10" id="KW-0472">Membrane</keyword>
<dbReference type="InterPro" id="IPR050882">
    <property type="entry name" value="Prepilin_peptidase/N-MTase"/>
</dbReference>
<evidence type="ECO:0000256" key="3">
    <source>
        <dbReference type="ARBA" id="ARBA00022475"/>
    </source>
</evidence>
<dbReference type="GO" id="GO:0006465">
    <property type="term" value="P:signal peptide processing"/>
    <property type="evidence" value="ECO:0007669"/>
    <property type="project" value="TreeGrafter"/>
</dbReference>
<accession>A0A1D7QTQ1</accession>
<keyword evidence="3" id="KW-1003">Cell membrane</keyword>
<dbReference type="PATRIC" id="fig|632773.3.peg.1048"/>
<keyword evidence="9 13" id="KW-0489">Methyltransferase</keyword>
<evidence type="ECO:0000256" key="2">
    <source>
        <dbReference type="ARBA" id="ARBA00005801"/>
    </source>
</evidence>
<evidence type="ECO:0000256" key="10">
    <source>
        <dbReference type="SAM" id="Phobius"/>
    </source>
</evidence>
<evidence type="ECO:0000256" key="4">
    <source>
        <dbReference type="ARBA" id="ARBA00022519"/>
    </source>
</evidence>
<dbReference type="EMBL" id="CP012502">
    <property type="protein sequence ID" value="AOM82355.1"/>
    <property type="molecule type" value="Genomic_DNA"/>
</dbReference>
<dbReference type="PRINTS" id="PR00864">
    <property type="entry name" value="PREPILNPTASE"/>
</dbReference>
<evidence type="ECO:0000256" key="5">
    <source>
        <dbReference type="ARBA" id="ARBA00022692"/>
    </source>
</evidence>
<evidence type="ECO:0000256" key="6">
    <source>
        <dbReference type="ARBA" id="ARBA00022989"/>
    </source>
</evidence>
<keyword evidence="9" id="KW-0645">Protease</keyword>
<organism evidence="13 14">
    <name type="scientific">Salisediminibacterium beveridgei</name>
    <dbReference type="NCBI Taxonomy" id="632773"/>
    <lineage>
        <taxon>Bacteria</taxon>
        <taxon>Bacillati</taxon>
        <taxon>Bacillota</taxon>
        <taxon>Bacilli</taxon>
        <taxon>Bacillales</taxon>
        <taxon>Bacillaceae</taxon>
        <taxon>Salisediminibacterium</taxon>
    </lineage>
</organism>
<keyword evidence="6 10" id="KW-1133">Transmembrane helix</keyword>
<evidence type="ECO:0000256" key="1">
    <source>
        <dbReference type="ARBA" id="ARBA00004429"/>
    </source>
</evidence>
<reference evidence="13 14" key="1">
    <citation type="submission" date="2015-08" db="EMBL/GenBank/DDBJ databases">
        <title>The complete genome sequence of Bacillus beveridgei MLTeJB.</title>
        <authorList>
            <person name="Hanson T.E."/>
            <person name="Mesa C."/>
            <person name="Basesman S.M."/>
            <person name="Oremland R.S."/>
        </authorList>
    </citation>
    <scope>NUCLEOTIDE SEQUENCE [LARGE SCALE GENOMIC DNA]</scope>
    <source>
        <strain evidence="13 14">MLTeJB</strain>
    </source>
</reference>
<keyword evidence="9" id="KW-0511">Multifunctional enzyme</keyword>
<evidence type="ECO:0000259" key="12">
    <source>
        <dbReference type="Pfam" id="PF06750"/>
    </source>
</evidence>
<sequence>MMMDWVSVVYLGTAGTVLGSFYNVVGLRVPEGIPFTGKERSRCPSCGHTLSAIELVPVLSWVFQRGRCRHCQGWISLKYPLVELSTGLLFVLSFIVFGWSLELIVALLFVSMLTIITVSDLATMLIPDKILIAFGVPVLFLRLFVAPLDPWWLAIVGAMTGFGILLLLAIASKGGMGGGDIKLYFVIGLVLGPAATVLSLFLAAFVGLIFGLPARLSGKSKRGTPIPFGPFIALGAVIAYFYGTELINWYTSFLL</sequence>
<dbReference type="Gene3D" id="1.20.120.1220">
    <property type="match status" value="1"/>
</dbReference>
<dbReference type="Pfam" id="PF06750">
    <property type="entry name" value="A24_N_bact"/>
    <property type="match status" value="1"/>
</dbReference>
<dbReference type="Pfam" id="PF01478">
    <property type="entry name" value="Peptidase_A24"/>
    <property type="match status" value="1"/>
</dbReference>